<evidence type="ECO:0000256" key="1">
    <source>
        <dbReference type="SAM" id="MobiDB-lite"/>
    </source>
</evidence>
<evidence type="ECO:0000313" key="2">
    <source>
        <dbReference type="EMBL" id="CAI6092464.1"/>
    </source>
</evidence>
<feature type="region of interest" description="Disordered" evidence="1">
    <location>
        <begin position="169"/>
        <end position="188"/>
    </location>
</feature>
<feature type="region of interest" description="Disordered" evidence="1">
    <location>
        <begin position="195"/>
        <end position="229"/>
    </location>
</feature>
<organism evidence="2 3">
    <name type="scientific">Clonostachys chloroleuca</name>
    <dbReference type="NCBI Taxonomy" id="1926264"/>
    <lineage>
        <taxon>Eukaryota</taxon>
        <taxon>Fungi</taxon>
        <taxon>Dikarya</taxon>
        <taxon>Ascomycota</taxon>
        <taxon>Pezizomycotina</taxon>
        <taxon>Sordariomycetes</taxon>
        <taxon>Hypocreomycetidae</taxon>
        <taxon>Hypocreales</taxon>
        <taxon>Bionectriaceae</taxon>
        <taxon>Clonostachys</taxon>
    </lineage>
</organism>
<comment type="caution">
    <text evidence="2">The sequence shown here is derived from an EMBL/GenBank/DDBJ whole genome shotgun (WGS) entry which is preliminary data.</text>
</comment>
<keyword evidence="3" id="KW-1185">Reference proteome</keyword>
<reference evidence="2" key="1">
    <citation type="submission" date="2023-01" db="EMBL/GenBank/DDBJ databases">
        <authorList>
            <person name="Piombo E."/>
        </authorList>
    </citation>
    <scope>NUCLEOTIDE SEQUENCE</scope>
</reference>
<dbReference type="Proteomes" id="UP001160390">
    <property type="component" value="Unassembled WGS sequence"/>
</dbReference>
<gene>
    <name evidence="2" type="ORF">CCHLO57077_00017654</name>
</gene>
<dbReference type="EMBL" id="CABFNP030001210">
    <property type="protein sequence ID" value="CAI6092464.1"/>
    <property type="molecule type" value="Genomic_DNA"/>
</dbReference>
<proteinExistence type="predicted"/>
<dbReference type="AlphaFoldDB" id="A0AA35M9D9"/>
<evidence type="ECO:0000313" key="3">
    <source>
        <dbReference type="Proteomes" id="UP001160390"/>
    </source>
</evidence>
<name>A0AA35M9D9_9HYPO</name>
<sequence length="364" mass="40302">MSFTTEVWNAKPNTVPAAKKTMMPLSALPRNGELREENDWTKVKDPKEKKRIQNRMAQRTYQAHGQLAAPSMLDHAHRHHHHHHQPPPQLIGQPYLYEQPVEDSENSTFTQHALVHSPATSQASSMANGLLSPPVCLEGMPAYPHTSQVHNGHALCAHDRRRHGFHVRPLGGRHMGGRDDRQDAAAGLARQQQLLPHHDPPCDFDINGGGDHGRRAGHASAHQGPAKNAPLDERFEAILNLVEAAGFDNFDQMATTYYAQTLHAAEQLLAGVYGSSVQWSDWERKGFHEEVLRTMENMLAVEGGDAARAHLARHVGALNEALDTNSTNNNSNNEAKEPLLLDMKRAVQEAAPSEQLLRLVSVCL</sequence>
<accession>A0AA35M9D9</accession>
<protein>
    <submittedName>
        <fullName evidence="2">Uncharacterized protein</fullName>
    </submittedName>
</protein>